<organism evidence="1 2">
    <name type="scientific">Lasius platythorax</name>
    <dbReference type="NCBI Taxonomy" id="488582"/>
    <lineage>
        <taxon>Eukaryota</taxon>
        <taxon>Metazoa</taxon>
        <taxon>Ecdysozoa</taxon>
        <taxon>Arthropoda</taxon>
        <taxon>Hexapoda</taxon>
        <taxon>Insecta</taxon>
        <taxon>Pterygota</taxon>
        <taxon>Neoptera</taxon>
        <taxon>Endopterygota</taxon>
        <taxon>Hymenoptera</taxon>
        <taxon>Apocrita</taxon>
        <taxon>Aculeata</taxon>
        <taxon>Formicoidea</taxon>
        <taxon>Formicidae</taxon>
        <taxon>Formicinae</taxon>
        <taxon>Lasius</taxon>
        <taxon>Lasius</taxon>
    </lineage>
</organism>
<dbReference type="AlphaFoldDB" id="A0AAV2NST2"/>
<reference evidence="1" key="1">
    <citation type="submission" date="2024-04" db="EMBL/GenBank/DDBJ databases">
        <authorList>
            <consortium name="Molecular Ecology Group"/>
        </authorList>
    </citation>
    <scope>NUCLEOTIDE SEQUENCE</scope>
</reference>
<dbReference type="Pfam" id="PF10188">
    <property type="entry name" value="Oscp1"/>
    <property type="match status" value="1"/>
</dbReference>
<keyword evidence="2" id="KW-1185">Reference proteome</keyword>
<dbReference type="Proteomes" id="UP001497644">
    <property type="component" value="Chromosome 4"/>
</dbReference>
<dbReference type="PANTHER" id="PTHR21439:SF0">
    <property type="entry name" value="PROTEIN OSCP1"/>
    <property type="match status" value="1"/>
</dbReference>
<dbReference type="EMBL" id="OZ034827">
    <property type="protein sequence ID" value="CAL1682631.1"/>
    <property type="molecule type" value="Genomic_DNA"/>
</dbReference>
<dbReference type="InterPro" id="IPR019332">
    <property type="entry name" value="OSCP1"/>
</dbReference>
<protein>
    <recommendedName>
        <fullName evidence="3">Protein OSCP1</fullName>
    </recommendedName>
</protein>
<proteinExistence type="predicted"/>
<dbReference type="GO" id="GO:0005886">
    <property type="term" value="C:plasma membrane"/>
    <property type="evidence" value="ECO:0007669"/>
    <property type="project" value="TreeGrafter"/>
</dbReference>
<evidence type="ECO:0008006" key="3">
    <source>
        <dbReference type="Google" id="ProtNLM"/>
    </source>
</evidence>
<evidence type="ECO:0000313" key="2">
    <source>
        <dbReference type="Proteomes" id="UP001497644"/>
    </source>
</evidence>
<name>A0AAV2NST2_9HYME</name>
<gene>
    <name evidence="1" type="ORF">LPLAT_LOCUS8524</name>
</gene>
<evidence type="ECO:0000313" key="1">
    <source>
        <dbReference type="EMBL" id="CAL1682631.1"/>
    </source>
</evidence>
<accession>A0AAV2NST2</accession>
<dbReference type="GO" id="GO:0005737">
    <property type="term" value="C:cytoplasm"/>
    <property type="evidence" value="ECO:0007669"/>
    <property type="project" value="TreeGrafter"/>
</dbReference>
<sequence length="402" mass="45925">MYAYVVKTTRRFSRSLVRVLVRCIYLRPDNNRRRKIAQLRKKKKKMSLHSTPILYLNMGGEMLYVLRQRLKAQKIDADKTIQVLNDVTAALLNPKILSSIFVKSPMIGVSHLRTTLESVVLSSIMKLDRSSMDKLFDLMIMMVKYQLKAATGPREVILIILNHVDAIRDMVSDSNAQKCVTLVQEMVVDFYGCLTFEEVWSARESCLKELESYHVRVSILLRRGLQNEDASFNLIPHGYNERYMEHRNTLGVMKMKDVSPETCCGGSFDTFGDRKTLLGKNIYLPTYGVTGQRDSQQFLKDCGAKAELGMLAVQLGTEETNYERPFTLNLLSNVDEENVNTNKEVDAEGNNAKRSNAASGKPKLNEDYKAKLDNVYADFFEDEHETSLKRSMDLLDLLDEIE</sequence>
<dbReference type="PANTHER" id="PTHR21439">
    <property type="entry name" value="OXIDORED-NITRO DOMAIN-CONTAINING PROTEIN"/>
    <property type="match status" value="1"/>
</dbReference>